<accession>A0ABW7XSJ2</accession>
<proteinExistence type="predicted"/>
<organism evidence="1 2">
    <name type="scientific">Promicromonospora kroppenstedtii</name>
    <dbReference type="NCBI Taxonomy" id="440482"/>
    <lineage>
        <taxon>Bacteria</taxon>
        <taxon>Bacillati</taxon>
        <taxon>Actinomycetota</taxon>
        <taxon>Actinomycetes</taxon>
        <taxon>Micrococcales</taxon>
        <taxon>Promicromonosporaceae</taxon>
        <taxon>Promicromonospora</taxon>
    </lineage>
</organism>
<protein>
    <submittedName>
        <fullName evidence="1">Uncharacterized protein</fullName>
    </submittedName>
</protein>
<dbReference type="Proteomes" id="UP001611580">
    <property type="component" value="Unassembled WGS sequence"/>
</dbReference>
<evidence type="ECO:0000313" key="1">
    <source>
        <dbReference type="EMBL" id="MFI2490323.1"/>
    </source>
</evidence>
<keyword evidence="2" id="KW-1185">Reference proteome</keyword>
<comment type="caution">
    <text evidence="1">The sequence shown here is derived from an EMBL/GenBank/DDBJ whole genome shotgun (WGS) entry which is preliminary data.</text>
</comment>
<evidence type="ECO:0000313" key="2">
    <source>
        <dbReference type="Proteomes" id="UP001611580"/>
    </source>
</evidence>
<name>A0ABW7XSJ2_9MICO</name>
<dbReference type="RefSeq" id="WP_397408097.1">
    <property type="nucleotide sequence ID" value="NZ_JBIRYI010000023.1"/>
</dbReference>
<dbReference type="EMBL" id="JBIRYI010000023">
    <property type="protein sequence ID" value="MFI2490323.1"/>
    <property type="molecule type" value="Genomic_DNA"/>
</dbReference>
<sequence>MDLPSLVAGSTVPGDVRAAVDELVRHKSATREMGAIAVPQVLPDFVEAELRLAETALAEPRPAREGRETAWSLADGAFRRLVDRREPVG</sequence>
<reference evidence="1 2" key="1">
    <citation type="submission" date="2024-10" db="EMBL/GenBank/DDBJ databases">
        <title>The Natural Products Discovery Center: Release of the First 8490 Sequenced Strains for Exploring Actinobacteria Biosynthetic Diversity.</title>
        <authorList>
            <person name="Kalkreuter E."/>
            <person name="Kautsar S.A."/>
            <person name="Yang D."/>
            <person name="Bader C.D."/>
            <person name="Teijaro C.N."/>
            <person name="Fluegel L."/>
            <person name="Davis C.M."/>
            <person name="Simpson J.R."/>
            <person name="Lauterbach L."/>
            <person name="Steele A.D."/>
            <person name="Gui C."/>
            <person name="Meng S."/>
            <person name="Li G."/>
            <person name="Viehrig K."/>
            <person name="Ye F."/>
            <person name="Su P."/>
            <person name="Kiefer A.F."/>
            <person name="Nichols A."/>
            <person name="Cepeda A.J."/>
            <person name="Yan W."/>
            <person name="Fan B."/>
            <person name="Jiang Y."/>
            <person name="Adhikari A."/>
            <person name="Zheng C.-J."/>
            <person name="Schuster L."/>
            <person name="Cowan T.M."/>
            <person name="Smanski M.J."/>
            <person name="Chevrette M.G."/>
            <person name="De Carvalho L.P.S."/>
            <person name="Shen B."/>
        </authorList>
    </citation>
    <scope>NUCLEOTIDE SEQUENCE [LARGE SCALE GENOMIC DNA]</scope>
    <source>
        <strain evidence="1 2">NPDC019481</strain>
    </source>
</reference>
<gene>
    <name evidence="1" type="ORF">ACH47X_25665</name>
</gene>